<dbReference type="PANTHER" id="PTHR42887">
    <property type="entry name" value="OS12G0638800 PROTEIN"/>
    <property type="match status" value="1"/>
</dbReference>
<evidence type="ECO:0000256" key="1">
    <source>
        <dbReference type="ARBA" id="ARBA00001974"/>
    </source>
</evidence>
<dbReference type="SUPFAM" id="SSF51905">
    <property type="entry name" value="FAD/NAD(P)-binding domain"/>
    <property type="match status" value="1"/>
</dbReference>
<dbReference type="Pfam" id="PF03486">
    <property type="entry name" value="HI0933_like"/>
    <property type="match status" value="1"/>
</dbReference>
<dbReference type="InterPro" id="IPR023166">
    <property type="entry name" value="BaiN-like_dom_sf"/>
</dbReference>
<dbReference type="Gene3D" id="2.40.30.10">
    <property type="entry name" value="Translation factors"/>
    <property type="match status" value="1"/>
</dbReference>
<feature type="domain" description="RsdA/BaiN/AoA(So)-like insert" evidence="5">
    <location>
        <begin position="184"/>
        <end position="348"/>
    </location>
</feature>
<protein>
    <submittedName>
        <fullName evidence="6">NAD(P)/FAD-dependent oxidoreductase</fullName>
    </submittedName>
</protein>
<evidence type="ECO:0000256" key="3">
    <source>
        <dbReference type="ARBA" id="ARBA00022827"/>
    </source>
</evidence>
<keyword evidence="2" id="KW-0285">Flavoprotein</keyword>
<evidence type="ECO:0000259" key="4">
    <source>
        <dbReference type="Pfam" id="PF03486"/>
    </source>
</evidence>
<comment type="cofactor">
    <cofactor evidence="1">
        <name>FAD</name>
        <dbReference type="ChEBI" id="CHEBI:57692"/>
    </cofactor>
</comment>
<dbReference type="SUPFAM" id="SSF160996">
    <property type="entry name" value="HI0933 insert domain-like"/>
    <property type="match status" value="1"/>
</dbReference>
<evidence type="ECO:0000313" key="6">
    <source>
        <dbReference type="EMBL" id="RHA19150.1"/>
    </source>
</evidence>
<sequence>MDVIIIGAGASGLMAAITAANQGAKVTVIEHENKPGKKILVTGNGKCNITNTKMNEECFYGNKNFIKNVLDNFGYKDTIEFFMSLGMRTKDKNGYIYPVGEQAATVLEILRITAENLGVKIKTNNNVNSVKYSDRKFLVDIGIELQCDKLIVATGGMAAPKTGSTGLGYPLAEQFGHTIVETKPALTALITEKDLLNKAAGVRTTANIWFENSAGKKDGNSNEANKYSETGELQITDYGISGIPVFNISRMATKGTLIHIDFIPDYSINDIVEYWAKTSDNNPKIQLGTVMDGMLNTKITAVMLEKACIKYNCLLGELHLDETLNLLKLLKDYQIVVNKPRGFDFAQVTAGGVSTEEINSLTMESKKQPGLYFAGEILDVDGICGGYNLQFAWATGATAGRNCVE</sequence>
<proteinExistence type="predicted"/>
<evidence type="ECO:0000259" key="5">
    <source>
        <dbReference type="Pfam" id="PF22780"/>
    </source>
</evidence>
<comment type="caution">
    <text evidence="6">The sequence shown here is derived from an EMBL/GenBank/DDBJ whole genome shotgun (WGS) entry which is preliminary data.</text>
</comment>
<dbReference type="PRINTS" id="PR00411">
    <property type="entry name" value="PNDRDTASEI"/>
</dbReference>
<feature type="domain" description="RsdA/BaiN/AoA(So)-like Rossmann fold-like" evidence="4">
    <location>
        <begin position="2"/>
        <end position="401"/>
    </location>
</feature>
<keyword evidence="3" id="KW-0274">FAD</keyword>
<dbReference type="InterPro" id="IPR055178">
    <property type="entry name" value="RsdA/BaiN/AoA(So)-like_dom"/>
</dbReference>
<keyword evidence="7" id="KW-1185">Reference proteome</keyword>
<organism evidence="6 7">
    <name type="scientific">Eubacterium ventriosum</name>
    <dbReference type="NCBI Taxonomy" id="39496"/>
    <lineage>
        <taxon>Bacteria</taxon>
        <taxon>Bacillati</taxon>
        <taxon>Bacillota</taxon>
        <taxon>Clostridia</taxon>
        <taxon>Eubacteriales</taxon>
        <taxon>Eubacteriaceae</taxon>
        <taxon>Eubacterium</taxon>
    </lineage>
</organism>
<dbReference type="Gene3D" id="3.50.50.60">
    <property type="entry name" value="FAD/NAD(P)-binding domain"/>
    <property type="match status" value="1"/>
</dbReference>
<dbReference type="InterPro" id="IPR057661">
    <property type="entry name" value="RsdA/BaiN/AoA(So)_Rossmann"/>
</dbReference>
<accession>A0A413R9S5</accession>
<dbReference type="AlphaFoldDB" id="A0A413R9S5"/>
<evidence type="ECO:0000256" key="2">
    <source>
        <dbReference type="ARBA" id="ARBA00022630"/>
    </source>
</evidence>
<dbReference type="Proteomes" id="UP000284779">
    <property type="component" value="Unassembled WGS sequence"/>
</dbReference>
<gene>
    <name evidence="6" type="ORF">DW944_05295</name>
</gene>
<dbReference type="RefSeq" id="WP_117970163.1">
    <property type="nucleotide sequence ID" value="NZ_CAUBDO010000010.1"/>
</dbReference>
<dbReference type="Gene3D" id="1.10.8.260">
    <property type="entry name" value="HI0933 insert domain-like"/>
    <property type="match status" value="1"/>
</dbReference>
<evidence type="ECO:0000313" key="7">
    <source>
        <dbReference type="Proteomes" id="UP000284779"/>
    </source>
</evidence>
<dbReference type="NCBIfam" id="TIGR00275">
    <property type="entry name" value="aminoacetone oxidase family FAD-binding enzyme"/>
    <property type="match status" value="1"/>
</dbReference>
<name>A0A413R9S5_9FIRM</name>
<dbReference type="EMBL" id="QSFD01000004">
    <property type="protein sequence ID" value="RHA19150.1"/>
    <property type="molecule type" value="Genomic_DNA"/>
</dbReference>
<dbReference type="InterPro" id="IPR036188">
    <property type="entry name" value="FAD/NAD-bd_sf"/>
</dbReference>
<dbReference type="PANTHER" id="PTHR42887:SF2">
    <property type="entry name" value="OS12G0638800 PROTEIN"/>
    <property type="match status" value="1"/>
</dbReference>
<dbReference type="InterPro" id="IPR004792">
    <property type="entry name" value="BaiN-like"/>
</dbReference>
<dbReference type="Pfam" id="PF22780">
    <property type="entry name" value="HI0933_like_1st"/>
    <property type="match status" value="1"/>
</dbReference>
<dbReference type="PRINTS" id="PR00368">
    <property type="entry name" value="FADPNR"/>
</dbReference>
<reference evidence="6 7" key="1">
    <citation type="submission" date="2018-08" db="EMBL/GenBank/DDBJ databases">
        <title>A genome reference for cultivated species of the human gut microbiota.</title>
        <authorList>
            <person name="Zou Y."/>
            <person name="Xue W."/>
            <person name="Luo G."/>
        </authorList>
    </citation>
    <scope>NUCLEOTIDE SEQUENCE [LARGE SCALE GENOMIC DNA]</scope>
    <source>
        <strain evidence="6 7">AM44-11BH</strain>
    </source>
</reference>